<dbReference type="PANTHER" id="PTHR43323:SF2">
    <property type="entry name" value="HYDROXYMETHYLGLUTARYL-COA SYNTHASE"/>
    <property type="match status" value="1"/>
</dbReference>
<dbReference type="InterPro" id="IPR013746">
    <property type="entry name" value="HMG_CoA_synt_C_dom"/>
</dbReference>
<dbReference type="InterPro" id="IPR013528">
    <property type="entry name" value="HMG_CoA_synth_N"/>
</dbReference>
<dbReference type="AlphaFoldDB" id="D0LS49"/>
<keyword evidence="2" id="KW-0808">Transferase</keyword>
<dbReference type="Gene3D" id="3.40.47.10">
    <property type="match status" value="2"/>
</dbReference>
<dbReference type="EMBL" id="CP001804">
    <property type="protein sequence ID" value="ACY13746.1"/>
    <property type="molecule type" value="Genomic_DNA"/>
</dbReference>
<dbReference type="EMBL" id="KU523550">
    <property type="protein sequence ID" value="AMM72014.1"/>
    <property type="molecule type" value="Genomic_DNA"/>
</dbReference>
<dbReference type="InterPro" id="IPR016039">
    <property type="entry name" value="Thiolase-like"/>
</dbReference>
<evidence type="ECO:0000313" key="5">
    <source>
        <dbReference type="EMBL" id="ACY13746.1"/>
    </source>
</evidence>
<dbReference type="Pfam" id="PF08540">
    <property type="entry name" value="HMG_CoA_synt_C"/>
    <property type="match status" value="1"/>
</dbReference>
<evidence type="ECO:0000313" key="6">
    <source>
        <dbReference type="EMBL" id="AMM72014.1"/>
    </source>
</evidence>
<comment type="similarity">
    <text evidence="1">Belongs to the thiolase-like superfamily. HMG-CoA synthase family.</text>
</comment>
<dbReference type="Proteomes" id="UP000001880">
    <property type="component" value="Chromosome"/>
</dbReference>
<reference evidence="6" key="2">
    <citation type="journal article" date="2016" name="Sci. Rep.">
        <title>Heterologous Production of the Marine Myxobacterial Antibiotic Haliangicin and Its Unnatural Analogues Generated by Engineering of the Biochemical Pathway.</title>
        <authorList>
            <person name="Sun Y."/>
            <person name="Feng Z."/>
            <person name="Tomura T."/>
            <person name="Suzuki A."/>
            <person name="Miyano S."/>
            <person name="Tsuge T."/>
            <person name="Mori H."/>
            <person name="Suh J.W."/>
            <person name="Iizuka T."/>
            <person name="Fudou R."/>
            <person name="Ojika M."/>
        </authorList>
    </citation>
    <scope>NUCLEOTIDE SEQUENCE</scope>
    <source>
        <strain evidence="6">SMP-2</strain>
    </source>
</reference>
<keyword evidence="7" id="KW-1185">Reference proteome</keyword>
<feature type="domain" description="Hydroxymethylglutaryl-coenzyme A synthase N-terminal" evidence="3">
    <location>
        <begin position="2"/>
        <end position="165"/>
    </location>
</feature>
<accession>D0LS49</accession>
<name>D0LS49_HALO1</name>
<dbReference type="STRING" id="502025.Hoch_1179"/>
<dbReference type="GO" id="GO:0006084">
    <property type="term" value="P:acetyl-CoA metabolic process"/>
    <property type="evidence" value="ECO:0007669"/>
    <property type="project" value="InterPro"/>
</dbReference>
<dbReference type="PANTHER" id="PTHR43323">
    <property type="entry name" value="3-HYDROXY-3-METHYLGLUTARYL COENZYME A SYNTHASE"/>
    <property type="match status" value="1"/>
</dbReference>
<evidence type="ECO:0000259" key="3">
    <source>
        <dbReference type="Pfam" id="PF01154"/>
    </source>
</evidence>
<dbReference type="eggNOG" id="COG3425">
    <property type="taxonomic scope" value="Bacteria"/>
</dbReference>
<gene>
    <name evidence="6" type="primary">hliM</name>
    <name evidence="5" type="ordered locus">Hoch_1179</name>
</gene>
<dbReference type="RefSeq" id="WP_012826357.1">
    <property type="nucleotide sequence ID" value="NC_013440.1"/>
</dbReference>
<dbReference type="HOGENOM" id="CLU_008065_3_2_7"/>
<evidence type="ECO:0000259" key="4">
    <source>
        <dbReference type="Pfam" id="PF08540"/>
    </source>
</evidence>
<protein>
    <submittedName>
        <fullName evidence="6">HMG-CoA synthase</fullName>
    </submittedName>
    <submittedName>
        <fullName evidence="5">Hydroxymethylglutaryl-coenzyme A synthase domain protein</fullName>
    </submittedName>
</protein>
<dbReference type="KEGG" id="hoh:Hoch_1179"/>
<dbReference type="CDD" id="cd00827">
    <property type="entry name" value="init_cond_enzymes"/>
    <property type="match status" value="1"/>
</dbReference>
<sequence length="407" mass="43884">MDVGIEALNLYVGRLAVDALAIASAHGRDPDKMRSQAMIGTRSVAPFWEDAVTLAVNAAKPMLTAALREDIELLVVATESAVDGAKPVATWVHRHCGLPATCRVLDLKHACYGGTGALKLAASWVAGCARPGKKALVVCADYTRNRERSHLDAAGGGTSVALVVSAEPRVLSFDPGRAGYFTTEIADAFRPTSRDEIVDSERSLYSYLDALDGAVDHFEAQFGACEVDAYQRHIYHAPFPGMTLHAHRALLNRAGVYEDDEIARSFAAKVEPGLRIARRLGTAYGASTFVSLLSLLGDAETPIRAGERLSIFAYGSGCQGEFYEAVIGPGAHDLAGVASTASALDERESLSVEEFEAIEEARQKYTDEREFSLEGDALPACYGSAYENKGLLVLEAVRDFRRSYRWS</sequence>
<evidence type="ECO:0000313" key="7">
    <source>
        <dbReference type="Proteomes" id="UP000001880"/>
    </source>
</evidence>
<reference evidence="5 7" key="1">
    <citation type="journal article" date="2010" name="Stand. Genomic Sci.">
        <title>Complete genome sequence of Haliangium ochraceum type strain (SMP-2).</title>
        <authorList>
            <consortium name="US DOE Joint Genome Institute (JGI-PGF)"/>
            <person name="Ivanova N."/>
            <person name="Daum C."/>
            <person name="Lang E."/>
            <person name="Abt B."/>
            <person name="Kopitz M."/>
            <person name="Saunders E."/>
            <person name="Lapidus A."/>
            <person name="Lucas S."/>
            <person name="Glavina Del Rio T."/>
            <person name="Nolan M."/>
            <person name="Tice H."/>
            <person name="Copeland A."/>
            <person name="Cheng J.F."/>
            <person name="Chen F."/>
            <person name="Bruce D."/>
            <person name="Goodwin L."/>
            <person name="Pitluck S."/>
            <person name="Mavromatis K."/>
            <person name="Pati A."/>
            <person name="Mikhailova N."/>
            <person name="Chen A."/>
            <person name="Palaniappan K."/>
            <person name="Land M."/>
            <person name="Hauser L."/>
            <person name="Chang Y.J."/>
            <person name="Jeffries C.D."/>
            <person name="Detter J.C."/>
            <person name="Brettin T."/>
            <person name="Rohde M."/>
            <person name="Goker M."/>
            <person name="Bristow J."/>
            <person name="Markowitz V."/>
            <person name="Eisen J.A."/>
            <person name="Hugenholtz P."/>
            <person name="Kyrpides N.C."/>
            <person name="Klenk H.P."/>
        </authorList>
    </citation>
    <scope>NUCLEOTIDE SEQUENCE [LARGE SCALE GENOMIC DNA]</scope>
    <source>
        <strain evidence="5">DSM 14365</strain>
        <strain evidence="7">DSM 14365 / CIP 107738 / JCM 11303 / AJ 13395 / SMP-2</strain>
    </source>
</reference>
<organism evidence="5 7">
    <name type="scientific">Haliangium ochraceum (strain DSM 14365 / JCM 11303 / SMP-2)</name>
    <dbReference type="NCBI Taxonomy" id="502025"/>
    <lineage>
        <taxon>Bacteria</taxon>
        <taxon>Pseudomonadati</taxon>
        <taxon>Myxococcota</taxon>
        <taxon>Polyangia</taxon>
        <taxon>Haliangiales</taxon>
        <taxon>Kofleriaceae</taxon>
        <taxon>Haliangium</taxon>
    </lineage>
</organism>
<evidence type="ECO:0000256" key="1">
    <source>
        <dbReference type="ARBA" id="ARBA00007061"/>
    </source>
</evidence>
<dbReference type="SUPFAM" id="SSF53901">
    <property type="entry name" value="Thiolase-like"/>
    <property type="match status" value="2"/>
</dbReference>
<proteinExistence type="inferred from homology"/>
<feature type="domain" description="Hydroxymethylglutaryl-coenzyme A synthase C-terminal" evidence="4">
    <location>
        <begin position="263"/>
        <end position="377"/>
    </location>
</feature>
<dbReference type="GO" id="GO:0004421">
    <property type="term" value="F:hydroxymethylglutaryl-CoA synthase activity"/>
    <property type="evidence" value="ECO:0007669"/>
    <property type="project" value="InterPro"/>
</dbReference>
<evidence type="ECO:0000256" key="2">
    <source>
        <dbReference type="ARBA" id="ARBA00022679"/>
    </source>
</evidence>
<dbReference type="Pfam" id="PF01154">
    <property type="entry name" value="HMG_CoA_synt_N"/>
    <property type="match status" value="1"/>
</dbReference>